<dbReference type="PROSITE" id="PS51257">
    <property type="entry name" value="PROKAR_LIPOPROTEIN"/>
    <property type="match status" value="1"/>
</dbReference>
<evidence type="ECO:0000313" key="3">
    <source>
        <dbReference type="Proteomes" id="UP000308167"/>
    </source>
</evidence>
<feature type="chain" id="PRO_5045858413" evidence="1">
    <location>
        <begin position="25"/>
        <end position="236"/>
    </location>
</feature>
<dbReference type="InterPro" id="IPR022260">
    <property type="entry name" value="Integr_conj_element_PilL"/>
</dbReference>
<reference evidence="2 3" key="1">
    <citation type="submission" date="2019-05" db="EMBL/GenBank/DDBJ databases">
        <authorList>
            <consortium name="Pathogen Informatics"/>
        </authorList>
    </citation>
    <scope>NUCLEOTIDE SEQUENCE [LARGE SCALE GENOMIC DNA]</scope>
    <source>
        <strain evidence="2 3">NM319</strain>
    </source>
</reference>
<comment type="caution">
    <text evidence="2">The sequence shown here is derived from an EMBL/GenBank/DDBJ whole genome shotgun (WGS) entry which is preliminary data.</text>
</comment>
<evidence type="ECO:0000256" key="1">
    <source>
        <dbReference type="SAM" id="SignalP"/>
    </source>
</evidence>
<protein>
    <submittedName>
        <fullName evidence="2">Integrating conjugative element protein PilL, PFGI-1 class</fullName>
    </submittedName>
</protein>
<keyword evidence="1" id="KW-0732">Signal</keyword>
<gene>
    <name evidence="2" type="ORF">SAMEA1410922_01986</name>
</gene>
<feature type="signal peptide" evidence="1">
    <location>
        <begin position="1"/>
        <end position="24"/>
    </location>
</feature>
<dbReference type="EMBL" id="CABFKI010000015">
    <property type="protein sequence ID" value="VTU09372.1"/>
    <property type="molecule type" value="Genomic_DNA"/>
</dbReference>
<proteinExistence type="predicted"/>
<dbReference type="NCBIfam" id="TIGR03748">
    <property type="entry name" value="conj_PilL"/>
    <property type="match status" value="1"/>
</dbReference>
<organism evidence="2 3">
    <name type="scientific">Actinobacillus porcinus</name>
    <dbReference type="NCBI Taxonomy" id="51048"/>
    <lineage>
        <taxon>Bacteria</taxon>
        <taxon>Pseudomonadati</taxon>
        <taxon>Pseudomonadota</taxon>
        <taxon>Gammaproteobacteria</taxon>
        <taxon>Pasteurellales</taxon>
        <taxon>Pasteurellaceae</taxon>
        <taxon>Actinobacillus</taxon>
    </lineage>
</organism>
<keyword evidence="3" id="KW-1185">Reference proteome</keyword>
<dbReference type="RefSeq" id="WP_135710978.1">
    <property type="nucleotide sequence ID" value="NZ_CABFKI010000015.1"/>
</dbReference>
<sequence>MKKVSFVFTLTAMSVIAVSLTGCAKSSSFKNTSQTTLSPGIPLPSPEEVKTSPVKMLEFKSKDGKILTLSEKQFAELTGKQNTSYHAVDEDIYTAAYDEAPEVVRYDRYTLVSSKPNGGQKYLLEQVVSVDIPTGKGKNVSYSQNVRQGIEAALKHTGFSLCASPESSVSGLFNRPLPKVHYSFGPMKLRDALEMLVGEAYTLKVNYETRDVCFERRFDIPKKVTPPVQVESNLAL</sequence>
<dbReference type="Proteomes" id="UP000308167">
    <property type="component" value="Unassembled WGS sequence"/>
</dbReference>
<evidence type="ECO:0000313" key="2">
    <source>
        <dbReference type="EMBL" id="VTU09372.1"/>
    </source>
</evidence>
<accession>A0ABY6TMA1</accession>
<dbReference type="GeneID" id="86156352"/>
<name>A0ABY6TMA1_9PAST</name>